<keyword evidence="1" id="KW-0732">Signal</keyword>
<reference evidence="3" key="1">
    <citation type="submission" date="2015-07" db="EMBL/GenBank/DDBJ databases">
        <title>Nocardia seriolae U-1 whole genome shotgun sequence.</title>
        <authorList>
            <person name="Imajoh M."/>
            <person name="Fukumoto Y."/>
            <person name="Sukeda M."/>
            <person name="Yamane J."/>
            <person name="Yamasaki K."/>
            <person name="Shimizu M."/>
            <person name="Ohnishi K."/>
            <person name="Oshima S."/>
        </authorList>
    </citation>
    <scope>NUCLEOTIDE SEQUENCE [LARGE SCALE GENOMIC DNA]</scope>
    <source>
        <strain evidence="3">U-1</strain>
    </source>
</reference>
<accession>A0ABC9YSY3</accession>
<reference evidence="2 3" key="2">
    <citation type="journal article" date="2016" name="Genome Announc.">
        <title>Draft Genome Sequence of Erythromycin- and Oxytetracycline-Sensitive Nocardia seriolae Strain U-1 (NBRC 110359).</title>
        <authorList>
            <person name="Imajoh M."/>
            <person name="Sukeda M."/>
            <person name="Shimizu M."/>
            <person name="Yamane J."/>
            <person name="Ohnishi K."/>
            <person name="Oshima S."/>
        </authorList>
    </citation>
    <scope>NUCLEOTIDE SEQUENCE [LARGE SCALE GENOMIC DNA]</scope>
    <source>
        <strain evidence="2 3">U-1</strain>
    </source>
</reference>
<feature type="signal peptide" evidence="1">
    <location>
        <begin position="1"/>
        <end position="28"/>
    </location>
</feature>
<dbReference type="AlphaFoldDB" id="A0ABC9YSY3"/>
<keyword evidence="3" id="KW-1185">Reference proteome</keyword>
<comment type="caution">
    <text evidence="2">The sequence shown here is derived from an EMBL/GenBank/DDBJ whole genome shotgun (WGS) entry which is preliminary data.</text>
</comment>
<evidence type="ECO:0000256" key="1">
    <source>
        <dbReference type="SAM" id="SignalP"/>
    </source>
</evidence>
<protein>
    <submittedName>
        <fullName evidence="2">Glycosyltransferase family 2</fullName>
    </submittedName>
</protein>
<name>A0ABC9YSY3_9NOCA</name>
<gene>
    <name evidence="2" type="ORF">NSK11_contig00036-0014</name>
</gene>
<dbReference type="Proteomes" id="UP000037179">
    <property type="component" value="Unassembled WGS sequence"/>
</dbReference>
<sequence length="83" mass="8806">MEYHHMSRISRSRVSVFCGALAAPSAQAVEAHSFSCQGGNTLIITYTLDNGEKLPVSAGPGPITEDGATIYCDGGRVHTIINR</sequence>
<organism evidence="2 3">
    <name type="scientific">Nocardia seriolae</name>
    <dbReference type="NCBI Taxonomy" id="37332"/>
    <lineage>
        <taxon>Bacteria</taxon>
        <taxon>Bacillati</taxon>
        <taxon>Actinomycetota</taxon>
        <taxon>Actinomycetes</taxon>
        <taxon>Mycobacteriales</taxon>
        <taxon>Nocardiaceae</taxon>
        <taxon>Nocardia</taxon>
    </lineage>
</organism>
<feature type="chain" id="PRO_5044886713" evidence="1">
    <location>
        <begin position="29"/>
        <end position="83"/>
    </location>
</feature>
<proteinExistence type="predicted"/>
<evidence type="ECO:0000313" key="3">
    <source>
        <dbReference type="Proteomes" id="UP000037179"/>
    </source>
</evidence>
<evidence type="ECO:0000313" key="2">
    <source>
        <dbReference type="EMBL" id="GAP28425.1"/>
    </source>
</evidence>
<dbReference type="EMBL" id="BBYQ01000036">
    <property type="protein sequence ID" value="GAP28425.1"/>
    <property type="molecule type" value="Genomic_DNA"/>
</dbReference>